<comment type="caution">
    <text evidence="1">The sequence shown here is derived from an EMBL/GenBank/DDBJ whole genome shotgun (WGS) entry which is preliminary data.</text>
</comment>
<evidence type="ECO:0000313" key="2">
    <source>
        <dbReference type="Proteomes" id="UP001062846"/>
    </source>
</evidence>
<organism evidence="1 2">
    <name type="scientific">Rhododendron molle</name>
    <name type="common">Chinese azalea</name>
    <name type="synonym">Azalea mollis</name>
    <dbReference type="NCBI Taxonomy" id="49168"/>
    <lineage>
        <taxon>Eukaryota</taxon>
        <taxon>Viridiplantae</taxon>
        <taxon>Streptophyta</taxon>
        <taxon>Embryophyta</taxon>
        <taxon>Tracheophyta</taxon>
        <taxon>Spermatophyta</taxon>
        <taxon>Magnoliopsida</taxon>
        <taxon>eudicotyledons</taxon>
        <taxon>Gunneridae</taxon>
        <taxon>Pentapetalae</taxon>
        <taxon>asterids</taxon>
        <taxon>Ericales</taxon>
        <taxon>Ericaceae</taxon>
        <taxon>Ericoideae</taxon>
        <taxon>Rhodoreae</taxon>
        <taxon>Rhododendron</taxon>
    </lineage>
</organism>
<dbReference type="EMBL" id="CM046398">
    <property type="protein sequence ID" value="KAI8530385.1"/>
    <property type="molecule type" value="Genomic_DNA"/>
</dbReference>
<proteinExistence type="predicted"/>
<name>A0ACC0LP35_RHOML</name>
<gene>
    <name evidence="1" type="ORF">RHMOL_Rhmol11G0054200</name>
</gene>
<accession>A0ACC0LP35</accession>
<sequence>MPYGGCSRGVYLHQIDWFFLHQSTFSLGRIFCPLFPRSAEQGLSRPLLFISFFLPQLSIGTLMLEGFINFSSILNIEKSFEEEKASLHHGGNIRASSWRVQVSGVNPSSSPMCSSPSRGPYRAPSFSASNIPSTITNEELAVLRVRYSIPASVLLRKPSGSKRAYSFVEVRAPYPLSPALAAELQQAQSYTIHNWELLVTPESLATYLLGPETTCEALALSSGSFCFRLVLYCLLTFSLFSCLFGFQKKIVKVRRWHQRWTKLCWPSSKLKRTKQSSRVVAPKRKSSHLQKELNVESFLDANLSNDPTLDLMVEQIVEGDAEKLKRKAKGTAVEGTTSGKKAKASVGPFVLGNYKEALERASGLLCAVDKELMAEMSLLSVGEQMLVELAMVVTLTEANVRLTKEGATMTAELQKVTNERDATLKSKRGLEEERDTAVATAQSLEQKISEWDKEMDEYKAMSMGMLEKVKNARKEAIELFLQSPEYRQDITQQYFDGFEAMRSQAALAFPNLDFSKFEVDDEEGPSSLDGVQKEEDEGDDTVSKDTSIPSSSIASLLQTP</sequence>
<evidence type="ECO:0000313" key="1">
    <source>
        <dbReference type="EMBL" id="KAI8530385.1"/>
    </source>
</evidence>
<protein>
    <submittedName>
        <fullName evidence="1">Uncharacterized protein</fullName>
    </submittedName>
</protein>
<reference evidence="1" key="1">
    <citation type="submission" date="2022-02" db="EMBL/GenBank/DDBJ databases">
        <title>Plant Genome Project.</title>
        <authorList>
            <person name="Zhang R.-G."/>
        </authorList>
    </citation>
    <scope>NUCLEOTIDE SEQUENCE</scope>
    <source>
        <strain evidence="1">AT1</strain>
    </source>
</reference>
<keyword evidence="2" id="KW-1185">Reference proteome</keyword>
<dbReference type="Proteomes" id="UP001062846">
    <property type="component" value="Chromosome 11"/>
</dbReference>